<feature type="region of interest" description="Disordered" evidence="1">
    <location>
        <begin position="227"/>
        <end position="248"/>
    </location>
</feature>
<evidence type="ECO:0000256" key="1">
    <source>
        <dbReference type="SAM" id="MobiDB-lite"/>
    </source>
</evidence>
<evidence type="ECO:0000313" key="2">
    <source>
        <dbReference type="EMBL" id="CAG9334897.1"/>
    </source>
</evidence>
<dbReference type="Proteomes" id="UP001162131">
    <property type="component" value="Unassembled WGS sequence"/>
</dbReference>
<feature type="compositionally biased region" description="Low complexity" evidence="1">
    <location>
        <begin position="114"/>
        <end position="134"/>
    </location>
</feature>
<proteinExistence type="predicted"/>
<name>A0AAU9K8V3_9CILI</name>
<comment type="caution">
    <text evidence="2">The sequence shown here is derived from an EMBL/GenBank/DDBJ whole genome shotgun (WGS) entry which is preliminary data.</text>
</comment>
<keyword evidence="3" id="KW-1185">Reference proteome</keyword>
<accession>A0AAU9K8V3</accession>
<dbReference type="EMBL" id="CAJZBQ010000060">
    <property type="protein sequence ID" value="CAG9334897.1"/>
    <property type="molecule type" value="Genomic_DNA"/>
</dbReference>
<evidence type="ECO:0000313" key="3">
    <source>
        <dbReference type="Proteomes" id="UP001162131"/>
    </source>
</evidence>
<protein>
    <recommendedName>
        <fullName evidence="4">Exophilin 5</fullName>
    </recommendedName>
</protein>
<evidence type="ECO:0008006" key="4">
    <source>
        <dbReference type="Google" id="ProtNLM"/>
    </source>
</evidence>
<feature type="region of interest" description="Disordered" evidence="1">
    <location>
        <begin position="104"/>
        <end position="136"/>
    </location>
</feature>
<reference evidence="2" key="1">
    <citation type="submission" date="2021-09" db="EMBL/GenBank/DDBJ databases">
        <authorList>
            <consortium name="AG Swart"/>
            <person name="Singh M."/>
            <person name="Singh A."/>
            <person name="Seah K."/>
            <person name="Emmerich C."/>
        </authorList>
    </citation>
    <scope>NUCLEOTIDE SEQUENCE</scope>
    <source>
        <strain evidence="2">ATCC30299</strain>
    </source>
</reference>
<gene>
    <name evidence="2" type="ORF">BSTOLATCC_MIC62481</name>
</gene>
<organism evidence="2 3">
    <name type="scientific">Blepharisma stoltei</name>
    <dbReference type="NCBI Taxonomy" id="1481888"/>
    <lineage>
        <taxon>Eukaryota</taxon>
        <taxon>Sar</taxon>
        <taxon>Alveolata</taxon>
        <taxon>Ciliophora</taxon>
        <taxon>Postciliodesmatophora</taxon>
        <taxon>Heterotrichea</taxon>
        <taxon>Heterotrichida</taxon>
        <taxon>Blepharismidae</taxon>
        <taxon>Blepharisma</taxon>
    </lineage>
</organism>
<dbReference type="AlphaFoldDB" id="A0AAU9K8V3"/>
<sequence>MGSCAISKQKQVVPISTEFEPIYEDIIKVDVSTLVKPEDLNLPSRRRFSSNVSDKLSYKEDSSKVSSRPRFVPLLDIKKLFPQNQLSSEQIDLKKQAWNLSKQKGDRNLLQNASKDNSFSSSENSSTKTQSSKSRNLIELIKNTKSTTQSSDEKNSSRMDASQAILENSWIETSLPEKETKIEVKKLFSPERKLLSFPSLNYQSRSNHRIQLISQQDCIVAEESEFISDTSDESPIRPDLQTPGSSLSMEFPNNKFRKTFSRISTMKLESDQSPINSNINELRLTEESIERTKWNLLASL</sequence>
<feature type="region of interest" description="Disordered" evidence="1">
    <location>
        <begin position="142"/>
        <end position="161"/>
    </location>
</feature>